<keyword evidence="3" id="KW-1185">Reference proteome</keyword>
<name>A0A1Y3AQR8_EURMA</name>
<dbReference type="Proteomes" id="UP000194236">
    <property type="component" value="Unassembled WGS sequence"/>
</dbReference>
<comment type="caution">
    <text evidence="2">The sequence shown here is derived from an EMBL/GenBank/DDBJ whole genome shotgun (WGS) entry which is preliminary data.</text>
</comment>
<proteinExistence type="predicted"/>
<sequence>QQQQQQRILAGNENDAADDEAGLDVKKLTKRKDKQKSSSRLRIAQNEHHYQHQHQQHQPQTQPQRRESLTKNFNEKVKRIPSDAPTALIAPTDYEHIYSIKNTNARYYEDEQHRLAQVNKQHHDHPNHRK</sequence>
<gene>
    <name evidence="2" type="ORF">BLA29_014057</name>
</gene>
<dbReference type="OrthoDB" id="10590686at2759"/>
<feature type="region of interest" description="Disordered" evidence="1">
    <location>
        <begin position="1"/>
        <end position="85"/>
    </location>
</feature>
<reference evidence="2 3" key="1">
    <citation type="submission" date="2017-03" db="EMBL/GenBank/DDBJ databases">
        <title>Genome Survey of Euroglyphus maynei.</title>
        <authorList>
            <person name="Arlian L.G."/>
            <person name="Morgan M.S."/>
            <person name="Rider S.D."/>
        </authorList>
    </citation>
    <scope>NUCLEOTIDE SEQUENCE [LARGE SCALE GENOMIC DNA]</scope>
    <source>
        <strain evidence="2">Arlian Lab</strain>
        <tissue evidence="2">Whole body</tissue>
    </source>
</reference>
<evidence type="ECO:0000313" key="3">
    <source>
        <dbReference type="Proteomes" id="UP000194236"/>
    </source>
</evidence>
<dbReference type="EMBL" id="MUJZ01068702">
    <property type="protein sequence ID" value="OTF69816.1"/>
    <property type="molecule type" value="Genomic_DNA"/>
</dbReference>
<dbReference type="AlphaFoldDB" id="A0A1Y3AQR8"/>
<evidence type="ECO:0000313" key="2">
    <source>
        <dbReference type="EMBL" id="OTF69816.1"/>
    </source>
</evidence>
<feature type="non-terminal residue" evidence="2">
    <location>
        <position position="1"/>
    </location>
</feature>
<accession>A0A1Y3AQR8</accession>
<evidence type="ECO:0000256" key="1">
    <source>
        <dbReference type="SAM" id="MobiDB-lite"/>
    </source>
</evidence>
<feature type="compositionally biased region" description="Basic residues" evidence="1">
    <location>
        <begin position="28"/>
        <end position="39"/>
    </location>
</feature>
<organism evidence="2 3">
    <name type="scientific">Euroglyphus maynei</name>
    <name type="common">Mayne's house dust mite</name>
    <dbReference type="NCBI Taxonomy" id="6958"/>
    <lineage>
        <taxon>Eukaryota</taxon>
        <taxon>Metazoa</taxon>
        <taxon>Ecdysozoa</taxon>
        <taxon>Arthropoda</taxon>
        <taxon>Chelicerata</taxon>
        <taxon>Arachnida</taxon>
        <taxon>Acari</taxon>
        <taxon>Acariformes</taxon>
        <taxon>Sarcoptiformes</taxon>
        <taxon>Astigmata</taxon>
        <taxon>Psoroptidia</taxon>
        <taxon>Analgoidea</taxon>
        <taxon>Pyroglyphidae</taxon>
        <taxon>Pyroglyphinae</taxon>
        <taxon>Euroglyphus</taxon>
    </lineage>
</organism>
<protein>
    <submittedName>
        <fullName evidence="2">Uncharacterized protein</fullName>
    </submittedName>
</protein>
<feature type="compositionally biased region" description="Basic and acidic residues" evidence="1">
    <location>
        <begin position="64"/>
        <end position="81"/>
    </location>
</feature>